<feature type="transmembrane region" description="Helical" evidence="1">
    <location>
        <begin position="20"/>
        <end position="44"/>
    </location>
</feature>
<keyword evidence="1" id="KW-1133">Transmembrane helix</keyword>
<proteinExistence type="predicted"/>
<accession>A0A132BT78</accession>
<evidence type="ECO:0000256" key="1">
    <source>
        <dbReference type="SAM" id="Phobius"/>
    </source>
</evidence>
<keyword evidence="3" id="KW-1185">Reference proteome</keyword>
<protein>
    <submittedName>
        <fullName evidence="2">Uncharacterized protein</fullName>
    </submittedName>
</protein>
<dbReference type="Proteomes" id="UP000068382">
    <property type="component" value="Unassembled WGS sequence"/>
</dbReference>
<feature type="transmembrane region" description="Helical" evidence="1">
    <location>
        <begin position="50"/>
        <end position="70"/>
    </location>
</feature>
<keyword evidence="1" id="KW-0812">Transmembrane</keyword>
<keyword evidence="1" id="KW-0472">Membrane</keyword>
<evidence type="ECO:0000313" key="3">
    <source>
        <dbReference type="Proteomes" id="UP000068382"/>
    </source>
</evidence>
<comment type="caution">
    <text evidence="2">The sequence shown here is derived from an EMBL/GenBank/DDBJ whole genome shotgun (WGS) entry which is preliminary data.</text>
</comment>
<organism evidence="2 3">
    <name type="scientific">Tritonibacter horizontis</name>
    <dbReference type="NCBI Taxonomy" id="1768241"/>
    <lineage>
        <taxon>Bacteria</taxon>
        <taxon>Pseudomonadati</taxon>
        <taxon>Pseudomonadota</taxon>
        <taxon>Alphaproteobacteria</taxon>
        <taxon>Rhodobacterales</taxon>
        <taxon>Paracoccaceae</taxon>
        <taxon>Tritonibacter</taxon>
    </lineage>
</organism>
<reference evidence="2 3" key="1">
    <citation type="submission" date="2015-12" db="EMBL/GenBank/DDBJ databases">
        <title>Genome sequence of the marine Rhodobacteraceae strain O3.65, Candidatus Tritonibacter horizontis.</title>
        <authorList>
            <person name="Poehlein A."/>
            <person name="Giebel H.A."/>
            <person name="Voget S."/>
            <person name="Brinkhoff T."/>
        </authorList>
    </citation>
    <scope>NUCLEOTIDE SEQUENCE [LARGE SCALE GENOMIC DNA]</scope>
    <source>
        <strain evidence="2 3">O3.65</strain>
    </source>
</reference>
<dbReference type="EMBL" id="LPUY01000101">
    <property type="protein sequence ID" value="KUP91232.1"/>
    <property type="molecule type" value="Genomic_DNA"/>
</dbReference>
<dbReference type="AlphaFoldDB" id="A0A132BT78"/>
<gene>
    <name evidence="2" type="ORF">TRIHO_39190</name>
</gene>
<evidence type="ECO:0000313" key="2">
    <source>
        <dbReference type="EMBL" id="KUP91232.1"/>
    </source>
</evidence>
<name>A0A132BT78_9RHOB</name>
<sequence>MATRQPLTFWQWHFSKTKRFTVILFGAYAAGPFCMWLLMGGVAATYGSAYVARLLVSLFYWVVLLGGLYWQFRKERLMTPAKLSQGDKIRFKSIPDDVDADQILHPIKPDTNGTPLTQQRIFSYLVTCGDDFAVYDSAEVGGKELHLQLQVEDRMQTYVLPVPADDSWYVSRYA</sequence>